<dbReference type="Gene3D" id="2.60.120.260">
    <property type="entry name" value="Galactose-binding domain-like"/>
    <property type="match status" value="1"/>
</dbReference>
<dbReference type="PANTHER" id="PTHR33546">
    <property type="entry name" value="LARGE, MULTIFUNCTIONAL SECRETED PROTEIN-RELATED"/>
    <property type="match status" value="1"/>
</dbReference>
<evidence type="ECO:0000256" key="7">
    <source>
        <dbReference type="SAM" id="MobiDB-lite"/>
    </source>
</evidence>
<protein>
    <recommendedName>
        <fullName evidence="9">Fucolectin tachylectin-4 pentraxin-1 domain-containing protein</fullName>
    </recommendedName>
</protein>
<feature type="compositionally biased region" description="Low complexity" evidence="7">
    <location>
        <begin position="57"/>
        <end position="74"/>
    </location>
</feature>
<feature type="chain" id="PRO_5043714630" description="Fucolectin tachylectin-4 pentraxin-1 domain-containing protein" evidence="8">
    <location>
        <begin position="25"/>
        <end position="1128"/>
    </location>
</feature>
<dbReference type="InterPro" id="IPR008972">
    <property type="entry name" value="Cupredoxin"/>
</dbReference>
<evidence type="ECO:0000256" key="4">
    <source>
        <dbReference type="ARBA" id="ARBA00022982"/>
    </source>
</evidence>
<gene>
    <name evidence="10" type="ORF">NT6N_19990</name>
</gene>
<dbReference type="GO" id="GO:0009055">
    <property type="term" value="F:electron transfer activity"/>
    <property type="evidence" value="ECO:0007669"/>
    <property type="project" value="InterPro"/>
</dbReference>
<evidence type="ECO:0000256" key="5">
    <source>
        <dbReference type="ARBA" id="ARBA00023008"/>
    </source>
</evidence>
<dbReference type="SUPFAM" id="SSF63829">
    <property type="entry name" value="Calcium-dependent phosphotriesterase"/>
    <property type="match status" value="1"/>
</dbReference>
<dbReference type="CDD" id="cd04233">
    <property type="entry name" value="Auracyanin"/>
    <property type="match status" value="1"/>
</dbReference>
<organism evidence="10">
    <name type="scientific">Oceaniferula spumae</name>
    <dbReference type="NCBI Taxonomy" id="2979115"/>
    <lineage>
        <taxon>Bacteria</taxon>
        <taxon>Pseudomonadati</taxon>
        <taxon>Verrucomicrobiota</taxon>
        <taxon>Verrucomicrobiia</taxon>
        <taxon>Verrucomicrobiales</taxon>
        <taxon>Verrucomicrobiaceae</taxon>
        <taxon>Oceaniferula</taxon>
    </lineage>
</organism>
<dbReference type="Gene3D" id="2.120.10.30">
    <property type="entry name" value="TolB, C-terminal domain"/>
    <property type="match status" value="1"/>
</dbReference>
<dbReference type="InterPro" id="IPR013830">
    <property type="entry name" value="SGNH_hydro"/>
</dbReference>
<dbReference type="SUPFAM" id="SSF49785">
    <property type="entry name" value="Galactose-binding domain-like"/>
    <property type="match status" value="1"/>
</dbReference>
<dbReference type="PANTHER" id="PTHR33546:SF1">
    <property type="entry name" value="LARGE, MULTIFUNCTIONAL SECRETED PROTEIN"/>
    <property type="match status" value="1"/>
</dbReference>
<dbReference type="EMBL" id="AP026866">
    <property type="protein sequence ID" value="BDS06959.1"/>
    <property type="molecule type" value="Genomic_DNA"/>
</dbReference>
<evidence type="ECO:0000313" key="10">
    <source>
        <dbReference type="EMBL" id="BDS06959.1"/>
    </source>
</evidence>
<dbReference type="Pfam" id="PF00127">
    <property type="entry name" value="Copper-bind"/>
    <property type="match status" value="1"/>
</dbReference>
<keyword evidence="5" id="KW-0186">Copper</keyword>
<dbReference type="InterPro" id="IPR000923">
    <property type="entry name" value="BlueCu_1"/>
</dbReference>
<sequence length="1128" mass="125764">MIHRKLTITAALSVLACSMSAATAAETARYVRIELPGDNRILTLAEVEVLSKGKNIAPSGKASQSSSNASGPAAKAIDGNKSPIYSNGGQTHTLDSGSNTKNPWWQLDLGKAQTINEIIIYNRGEDLSNRLNGFTLTLLDKDNKPVFTKKDIEAKAGSMNIKFRKRGKAPQIAYFFEDGSKSNLVEVPEGYRDPTPFVFNQDDTIAIVGNGLPDRMQHDAWLETLIQSATEGRKIEFRNMSLSGDRVDKRPRSKGFMPEANYLRHVKADVIFSFFGYNESYDTKPSDYQKKLEKMIAGYRSIQPNGKSIVRIVLFSPIAFENLNDPNLPNGKARNKRLAAITEATRLAAAAAGVEFVDLFHPSMELYSKSDKPLTINGVHLNEEGNRQIAEVIASTLLKDKVIASPSLEGLRKMVKEKNHYWHHRYRATDGNDIWGGRSTLSFVDGQTNATVLQHELVMLDVMTANRDKGIWEIAKGEKYTVTDTNVPAPIKVISNVGGGSKSSSAAKEGSLKYLSAEEGLKKLNHPKDFKVNVFASEKEFPELVNPVQMQVDAKGRIWAAVWPTYPKWEPLEKTGDALLIFEDTNNDGKADKVKKFATVHNPLGFEFWNGGVLVATQPDLIFLKDTDGDDVADVREIVLQGFGTSDTHHAANNLVMGPDGGIYWQSGVFLVHNHEHPWGPSLNTTASAMFRFDPRRHTVAFHANNSPNPHGIAFDYWGYHFANDGTGGRSYQVRPSGKGFKMYPLVNKEVRPVAGDQVLSSTNFPDEMQQDFVVCNTIGYLGLKRYKLHREGFEEKKYKFGEVWGTPTDDFLRSDDKNFRPTDAVFGDDGALYVSDWHNVIIGHMQHNVRDPNRDHKHGRIYRMVYTKKPLQKSVKIAGASIEDLLKNLTHPTNSIRHRTRIELSNRDAKEVIAATEKWVKQLDSKKKEDAHSLLEALWIHQQFNVRNRELLDAVLNSPEQHARIAAATVKHHWDVADPARGALKIEKEEEMKIVPGGIKKDTPQLTEIRVNTVIEKLQFDVKSVTVKAGKKIKLTFVNPDALPHNIVIVKPGTADKVAAAAIALGAEGFKLGFIPKSDDILHHSKMLERRETEVMEFTAPTTPGTYPFICTFPGHAQIMRGTIIVK</sequence>
<dbReference type="Gene3D" id="3.40.50.1110">
    <property type="entry name" value="SGNH hydrolase"/>
    <property type="match status" value="1"/>
</dbReference>
<dbReference type="SUPFAM" id="SSF49503">
    <property type="entry name" value="Cupredoxins"/>
    <property type="match status" value="1"/>
</dbReference>
<dbReference type="InterPro" id="IPR011042">
    <property type="entry name" value="6-blade_b-propeller_TolB-like"/>
</dbReference>
<accession>A0AAT9FLW6</accession>
<feature type="signal peptide" evidence="8">
    <location>
        <begin position="1"/>
        <end position="24"/>
    </location>
</feature>
<proteinExistence type="predicted"/>
<dbReference type="SMART" id="SM00607">
    <property type="entry name" value="FTP"/>
    <property type="match status" value="1"/>
</dbReference>
<dbReference type="GO" id="GO:0016788">
    <property type="term" value="F:hydrolase activity, acting on ester bonds"/>
    <property type="evidence" value="ECO:0007669"/>
    <property type="project" value="UniProtKB-ARBA"/>
</dbReference>
<dbReference type="Pfam" id="PF23500">
    <property type="entry name" value="DUF7133"/>
    <property type="match status" value="2"/>
</dbReference>
<evidence type="ECO:0000256" key="3">
    <source>
        <dbReference type="ARBA" id="ARBA00022837"/>
    </source>
</evidence>
<keyword evidence="3" id="KW-0106">Calcium</keyword>
<dbReference type="PROSITE" id="PS51257">
    <property type="entry name" value="PROKAR_LIPOPROTEIN"/>
    <property type="match status" value="1"/>
</dbReference>
<evidence type="ECO:0000259" key="9">
    <source>
        <dbReference type="SMART" id="SM00607"/>
    </source>
</evidence>
<dbReference type="Pfam" id="PF13472">
    <property type="entry name" value="Lipase_GDSL_2"/>
    <property type="match status" value="1"/>
</dbReference>
<dbReference type="InterPro" id="IPR008979">
    <property type="entry name" value="Galactose-bd-like_sf"/>
</dbReference>
<dbReference type="SUPFAM" id="SSF52266">
    <property type="entry name" value="SGNH hydrolase"/>
    <property type="match status" value="1"/>
</dbReference>
<keyword evidence="6" id="KW-1015">Disulfide bond</keyword>
<keyword evidence="1" id="KW-0813">Transport</keyword>
<dbReference type="InterPro" id="IPR006585">
    <property type="entry name" value="FTP1"/>
</dbReference>
<keyword evidence="4" id="KW-0249">Electron transport</keyword>
<dbReference type="Pfam" id="PF22633">
    <property type="entry name" value="F5_F8_type_C_2"/>
    <property type="match status" value="1"/>
</dbReference>
<dbReference type="AlphaFoldDB" id="A0AAT9FLW6"/>
<dbReference type="KEGG" id="osu:NT6N_19990"/>
<name>A0AAT9FLW6_9BACT</name>
<dbReference type="InterPro" id="IPR055557">
    <property type="entry name" value="DUF7133"/>
</dbReference>
<dbReference type="CDD" id="cd01834">
    <property type="entry name" value="SGNH_hydrolase_like_2"/>
    <property type="match status" value="1"/>
</dbReference>
<feature type="region of interest" description="Disordered" evidence="7">
    <location>
        <begin position="56"/>
        <end position="99"/>
    </location>
</feature>
<evidence type="ECO:0000256" key="1">
    <source>
        <dbReference type="ARBA" id="ARBA00022448"/>
    </source>
</evidence>
<feature type="domain" description="Fucolectin tachylectin-4 pentraxin-1" evidence="9">
    <location>
        <begin position="53"/>
        <end position="196"/>
    </location>
</feature>
<dbReference type="Gene3D" id="2.60.40.420">
    <property type="entry name" value="Cupredoxins - blue copper proteins"/>
    <property type="match status" value="1"/>
</dbReference>
<keyword evidence="2" id="KW-0479">Metal-binding</keyword>
<keyword evidence="8" id="KW-0732">Signal</keyword>
<evidence type="ECO:0000256" key="2">
    <source>
        <dbReference type="ARBA" id="ARBA00022723"/>
    </source>
</evidence>
<dbReference type="InterPro" id="IPR028871">
    <property type="entry name" value="BlueCu_1_BS"/>
</dbReference>
<dbReference type="PROSITE" id="PS00196">
    <property type="entry name" value="COPPER_BLUE"/>
    <property type="match status" value="1"/>
</dbReference>
<dbReference type="GO" id="GO:0005507">
    <property type="term" value="F:copper ion binding"/>
    <property type="evidence" value="ECO:0007669"/>
    <property type="project" value="InterPro"/>
</dbReference>
<dbReference type="InterPro" id="IPR036514">
    <property type="entry name" value="SGNH_hydro_sf"/>
</dbReference>
<evidence type="ECO:0000256" key="6">
    <source>
        <dbReference type="ARBA" id="ARBA00023157"/>
    </source>
</evidence>
<evidence type="ECO:0000256" key="8">
    <source>
        <dbReference type="SAM" id="SignalP"/>
    </source>
</evidence>
<feature type="compositionally biased region" description="Polar residues" evidence="7">
    <location>
        <begin position="83"/>
        <end position="99"/>
    </location>
</feature>
<dbReference type="InterPro" id="IPR013428">
    <property type="entry name" value="Membrane-bound_put_N"/>
</dbReference>
<dbReference type="NCBIfam" id="TIGR02604">
    <property type="entry name" value="Piru_Ver_Nterm"/>
    <property type="match status" value="1"/>
</dbReference>
<reference evidence="10" key="1">
    <citation type="submission" date="2024-07" db="EMBL/GenBank/DDBJ databases">
        <title>Complete genome sequence of Verrucomicrobiaceae bacterium NT6N.</title>
        <authorList>
            <person name="Huang C."/>
            <person name="Takami H."/>
            <person name="Hamasaki K."/>
        </authorList>
    </citation>
    <scope>NUCLEOTIDE SEQUENCE</scope>
    <source>
        <strain evidence="10">NT6N</strain>
    </source>
</reference>